<dbReference type="Proteomes" id="UP000184069">
    <property type="component" value="Unassembled WGS sequence"/>
</dbReference>
<sequence length="35" mass="3969">MAGIFSGKKAVSMLVYKIYHIEAEVIKAHGEYNNR</sequence>
<evidence type="ECO:0000313" key="1">
    <source>
        <dbReference type="EMBL" id="SHK89458.1"/>
    </source>
</evidence>
<gene>
    <name evidence="1" type="ORF">SAMN05444407_101515</name>
</gene>
<dbReference type="STRING" id="1423959.SAMN05444407_101515"/>
<accession>A0A1M6W737</accession>
<proteinExistence type="predicted"/>
<organism evidence="1 2">
    <name type="scientific">Chryseobacterium contaminans</name>
    <dbReference type="NCBI Taxonomy" id="1423959"/>
    <lineage>
        <taxon>Bacteria</taxon>
        <taxon>Pseudomonadati</taxon>
        <taxon>Bacteroidota</taxon>
        <taxon>Flavobacteriia</taxon>
        <taxon>Flavobacteriales</taxon>
        <taxon>Weeksellaceae</taxon>
        <taxon>Chryseobacterium group</taxon>
        <taxon>Chryseobacterium</taxon>
    </lineage>
</organism>
<reference evidence="1 2" key="1">
    <citation type="submission" date="2016-11" db="EMBL/GenBank/DDBJ databases">
        <authorList>
            <person name="Jaros S."/>
            <person name="Januszkiewicz K."/>
            <person name="Wedrychowicz H."/>
        </authorList>
    </citation>
    <scope>NUCLEOTIDE SEQUENCE [LARGE SCALE GENOMIC DNA]</scope>
    <source>
        <strain evidence="1 2">DSM 27621</strain>
    </source>
</reference>
<dbReference type="EMBL" id="FRBM01000001">
    <property type="protein sequence ID" value="SHK89458.1"/>
    <property type="molecule type" value="Genomic_DNA"/>
</dbReference>
<protein>
    <submittedName>
        <fullName evidence="1">Uncharacterized protein</fullName>
    </submittedName>
</protein>
<evidence type="ECO:0000313" key="2">
    <source>
        <dbReference type="Proteomes" id="UP000184069"/>
    </source>
</evidence>
<name>A0A1M6W737_9FLAO</name>
<dbReference type="AlphaFoldDB" id="A0A1M6W737"/>